<name>A0AAE0TWE4_9PEZI</name>
<feature type="signal peptide" evidence="1">
    <location>
        <begin position="1"/>
        <end position="30"/>
    </location>
</feature>
<evidence type="ECO:0000256" key="1">
    <source>
        <dbReference type="SAM" id="SignalP"/>
    </source>
</evidence>
<feature type="non-terminal residue" evidence="2">
    <location>
        <position position="1"/>
    </location>
</feature>
<keyword evidence="3" id="KW-1185">Reference proteome</keyword>
<organism evidence="2 3">
    <name type="scientific">Lasiosphaeria ovina</name>
    <dbReference type="NCBI Taxonomy" id="92902"/>
    <lineage>
        <taxon>Eukaryota</taxon>
        <taxon>Fungi</taxon>
        <taxon>Dikarya</taxon>
        <taxon>Ascomycota</taxon>
        <taxon>Pezizomycotina</taxon>
        <taxon>Sordariomycetes</taxon>
        <taxon>Sordariomycetidae</taxon>
        <taxon>Sordariales</taxon>
        <taxon>Lasiosphaeriaceae</taxon>
        <taxon>Lasiosphaeria</taxon>
    </lineage>
</organism>
<feature type="non-terminal residue" evidence="2">
    <location>
        <position position="428"/>
    </location>
</feature>
<dbReference type="Proteomes" id="UP001287356">
    <property type="component" value="Unassembled WGS sequence"/>
</dbReference>
<proteinExistence type="predicted"/>
<feature type="chain" id="PRO_5042227342" evidence="1">
    <location>
        <begin position="31"/>
        <end position="428"/>
    </location>
</feature>
<evidence type="ECO:0000313" key="2">
    <source>
        <dbReference type="EMBL" id="KAK3382119.1"/>
    </source>
</evidence>
<evidence type="ECO:0000313" key="3">
    <source>
        <dbReference type="Proteomes" id="UP001287356"/>
    </source>
</evidence>
<accession>A0AAE0TWE4</accession>
<comment type="caution">
    <text evidence="2">The sequence shown here is derived from an EMBL/GenBank/DDBJ whole genome shotgun (WGS) entry which is preliminary data.</text>
</comment>
<protein>
    <submittedName>
        <fullName evidence="2">Uncharacterized protein</fullName>
    </submittedName>
</protein>
<reference evidence="2" key="1">
    <citation type="journal article" date="2023" name="Mol. Phylogenet. Evol.">
        <title>Genome-scale phylogeny and comparative genomics of the fungal order Sordariales.</title>
        <authorList>
            <person name="Hensen N."/>
            <person name="Bonometti L."/>
            <person name="Westerberg I."/>
            <person name="Brannstrom I.O."/>
            <person name="Guillou S."/>
            <person name="Cros-Aarteil S."/>
            <person name="Calhoun S."/>
            <person name="Haridas S."/>
            <person name="Kuo A."/>
            <person name="Mondo S."/>
            <person name="Pangilinan J."/>
            <person name="Riley R."/>
            <person name="LaButti K."/>
            <person name="Andreopoulos B."/>
            <person name="Lipzen A."/>
            <person name="Chen C."/>
            <person name="Yan M."/>
            <person name="Daum C."/>
            <person name="Ng V."/>
            <person name="Clum A."/>
            <person name="Steindorff A."/>
            <person name="Ohm R.A."/>
            <person name="Martin F."/>
            <person name="Silar P."/>
            <person name="Natvig D.O."/>
            <person name="Lalanne C."/>
            <person name="Gautier V."/>
            <person name="Ament-Velasquez S.L."/>
            <person name="Kruys A."/>
            <person name="Hutchinson M.I."/>
            <person name="Powell A.J."/>
            <person name="Barry K."/>
            <person name="Miller A.N."/>
            <person name="Grigoriev I.V."/>
            <person name="Debuchy R."/>
            <person name="Gladieux P."/>
            <person name="Hiltunen Thoren M."/>
            <person name="Johannesson H."/>
        </authorList>
    </citation>
    <scope>NUCLEOTIDE SEQUENCE</scope>
    <source>
        <strain evidence="2">CBS 958.72</strain>
    </source>
</reference>
<keyword evidence="1" id="KW-0732">Signal</keyword>
<dbReference type="AlphaFoldDB" id="A0AAE0TWE4"/>
<sequence>WFFAGAQIDTSPWIWATMVVTETVWTICAAEETTTIFEQGPVSTSIILANAVLSDITIQPASSPAWCYSLPTPLSALDAIALSVDRASPTATSTASVADEDAVFFYVGDNATAPEYVGALVDGSPFLLDISSNASAAGHVALVSSATGETLVFDAAGMHRFAPGCVAVSSVLVAGFMDQMVDIVSQMPVTQSNIFGRDSVAVAQKLARSKSVQKMAETNFTVVVEVDDIIDALLREPHVFFGPSECNFLSRDDKAGGDWAVLSWTCQFPGANSGEKACEAAFHSWLEPGGTIATSTVIPISNGHDLFLCLPQFVRAAGAPLTDLMPGIDAQLQRGLGWLAHAAQAAVVDAAEAGGKALCRVLHAADEYPVLFSDPGIGAAHTIAMYVSPPVPTIVETLASRTTRVTREPPRAVIPAVTAFPNVTVPSF</sequence>
<gene>
    <name evidence="2" type="ORF">B0T24DRAFT_685890</name>
</gene>
<dbReference type="EMBL" id="JAULSN010000001">
    <property type="protein sequence ID" value="KAK3382119.1"/>
    <property type="molecule type" value="Genomic_DNA"/>
</dbReference>
<reference evidence="2" key="2">
    <citation type="submission" date="2023-06" db="EMBL/GenBank/DDBJ databases">
        <authorList>
            <consortium name="Lawrence Berkeley National Laboratory"/>
            <person name="Haridas S."/>
            <person name="Hensen N."/>
            <person name="Bonometti L."/>
            <person name="Westerberg I."/>
            <person name="Brannstrom I.O."/>
            <person name="Guillou S."/>
            <person name="Cros-Aarteil S."/>
            <person name="Calhoun S."/>
            <person name="Kuo A."/>
            <person name="Mondo S."/>
            <person name="Pangilinan J."/>
            <person name="Riley R."/>
            <person name="Labutti K."/>
            <person name="Andreopoulos B."/>
            <person name="Lipzen A."/>
            <person name="Chen C."/>
            <person name="Yanf M."/>
            <person name="Daum C."/>
            <person name="Ng V."/>
            <person name="Clum A."/>
            <person name="Steindorff A."/>
            <person name="Ohm R."/>
            <person name="Martin F."/>
            <person name="Silar P."/>
            <person name="Natvig D."/>
            <person name="Lalanne C."/>
            <person name="Gautier V."/>
            <person name="Ament-Velasquez S.L."/>
            <person name="Kruys A."/>
            <person name="Hutchinson M.I."/>
            <person name="Powell A.J."/>
            <person name="Barry K."/>
            <person name="Miller A.N."/>
            <person name="Grigoriev I.V."/>
            <person name="Debuchy R."/>
            <person name="Gladieux P."/>
            <person name="Thoren M.H."/>
            <person name="Johannesson H."/>
        </authorList>
    </citation>
    <scope>NUCLEOTIDE SEQUENCE</scope>
    <source>
        <strain evidence="2">CBS 958.72</strain>
    </source>
</reference>